<comment type="pathway">
    <text evidence="1">Cell wall biogenesis; lipoteichoic acid biosynthesis.</text>
</comment>
<dbReference type="InterPro" id="IPR000917">
    <property type="entry name" value="Sulfatase_N"/>
</dbReference>
<proteinExistence type="predicted"/>
<evidence type="ECO:0000313" key="5">
    <source>
        <dbReference type="Proteomes" id="UP000693672"/>
    </source>
</evidence>
<dbReference type="EMBL" id="CAJVAS010000007">
    <property type="protein sequence ID" value="CAG7619493.1"/>
    <property type="molecule type" value="Genomic_DNA"/>
</dbReference>
<dbReference type="Pfam" id="PF00884">
    <property type="entry name" value="Sulfatase"/>
    <property type="match status" value="1"/>
</dbReference>
<accession>A0A916K267</accession>
<feature type="transmembrane region" description="Helical" evidence="2">
    <location>
        <begin position="21"/>
        <end position="42"/>
    </location>
</feature>
<sequence>MGELQAAILHKGMKAVRRLPLVLWSLWIVFLVELLSRGGWGAALNWTVAAVPEAVLNAMVVLGFMLLLTAIIGSLRTSFWLIASICLAFGLISGVKLSILGVPFLPWDLLLTSETKDMAQYVSGLLNFNVISGLICFIAISMLLLYKLPRVTLRLRWKQRLIVAIGSALLLVSIYSDGTLSLKKAVHIQNIAWDQTQNVKTNGFLLTTLMNIRFLFLNEPDGYDEKVIKELASDVKPAVAVPGETKPNIIVILSESFFDATKLKNIKFSKDPLPFFHTLMDNYTSGSMLSPQFGGGTANVEFEVLTGNSMAFLPQGSIPYNQYIDKGIDSLASILTRQGYTATSINPFHSWFYNSKYVYENFGFGQYIPQEFFEPDYEGPYIADRAVAKYIIETSEKTPGPKFIFANTMENHYHYYPGKFKENTIEVTGQTGNSAGLLETYAQGLLGADDMLKRLVSHFEKSPEPTIIAFFGDHLPSLGDDYQAYKDTGYLQENDPDFLNKMHRVPVLVWNNYLPKEQKERLDMSTSFLGPYILKLAQRPGTYYTDFLYDLYQRVPVLPSKNEFSTLGPDAEKMKIYEKLQYDIMFGKQYGYIDWKDKIKNPNYVLGLGKLNVQNVELETAEKEPKLKIKGSSIPHDGIVMINGQPVASTWINTNEVSAVLTPQLAAAAAGSTPLKVEIVVKDSKESVVVKSNEYVPNQVVFSGLRKENVK</sequence>
<feature type="transmembrane region" description="Helical" evidence="2">
    <location>
        <begin position="157"/>
        <end position="175"/>
    </location>
</feature>
<feature type="transmembrane region" description="Helical" evidence="2">
    <location>
        <begin position="54"/>
        <end position="72"/>
    </location>
</feature>
<dbReference type="CDD" id="cd16015">
    <property type="entry name" value="LTA_synthase"/>
    <property type="match status" value="1"/>
</dbReference>
<keyword evidence="2" id="KW-1133">Transmembrane helix</keyword>
<dbReference type="PANTHER" id="PTHR47371:SF3">
    <property type="entry name" value="PHOSPHOGLYCEROL TRANSFERASE I"/>
    <property type="match status" value="1"/>
</dbReference>
<dbReference type="Proteomes" id="UP000693672">
    <property type="component" value="Unassembled WGS sequence"/>
</dbReference>
<dbReference type="AlphaFoldDB" id="A0A916K267"/>
<feature type="transmembrane region" description="Helical" evidence="2">
    <location>
        <begin position="79"/>
        <end position="105"/>
    </location>
</feature>
<dbReference type="RefSeq" id="WP_218091995.1">
    <property type="nucleotide sequence ID" value="NZ_CAJVAS010000007.1"/>
</dbReference>
<dbReference type="PANTHER" id="PTHR47371">
    <property type="entry name" value="LIPOTEICHOIC ACID SYNTHASE"/>
    <property type="match status" value="1"/>
</dbReference>
<reference evidence="4" key="1">
    <citation type="submission" date="2021-06" db="EMBL/GenBank/DDBJ databases">
        <authorList>
            <person name="Criscuolo A."/>
        </authorList>
    </citation>
    <scope>NUCLEOTIDE SEQUENCE</scope>
    <source>
        <strain evidence="4">CIP111600</strain>
    </source>
</reference>
<keyword evidence="2" id="KW-0472">Membrane</keyword>
<keyword evidence="5" id="KW-1185">Reference proteome</keyword>
<evidence type="ECO:0000313" key="4">
    <source>
        <dbReference type="EMBL" id="CAG7619493.1"/>
    </source>
</evidence>
<name>A0A916K267_9BACL</name>
<gene>
    <name evidence="4" type="ORF">PAESOLCIP111_02217</name>
</gene>
<evidence type="ECO:0000259" key="3">
    <source>
        <dbReference type="Pfam" id="PF00884"/>
    </source>
</evidence>
<keyword evidence="2" id="KW-0812">Transmembrane</keyword>
<feature type="domain" description="Sulfatase N-terminal" evidence="3">
    <location>
        <begin position="247"/>
        <end position="537"/>
    </location>
</feature>
<protein>
    <recommendedName>
        <fullName evidence="3">Sulfatase N-terminal domain-containing protein</fullName>
    </recommendedName>
</protein>
<comment type="caution">
    <text evidence="4">The sequence shown here is derived from an EMBL/GenBank/DDBJ whole genome shotgun (WGS) entry which is preliminary data.</text>
</comment>
<evidence type="ECO:0000256" key="2">
    <source>
        <dbReference type="SAM" id="Phobius"/>
    </source>
</evidence>
<organism evidence="4 5">
    <name type="scientific">Paenibacillus solanacearum</name>
    <dbReference type="NCBI Taxonomy" id="2048548"/>
    <lineage>
        <taxon>Bacteria</taxon>
        <taxon>Bacillati</taxon>
        <taxon>Bacillota</taxon>
        <taxon>Bacilli</taxon>
        <taxon>Bacillales</taxon>
        <taxon>Paenibacillaceae</taxon>
        <taxon>Paenibacillus</taxon>
    </lineage>
</organism>
<feature type="transmembrane region" description="Helical" evidence="2">
    <location>
        <begin position="125"/>
        <end position="145"/>
    </location>
</feature>
<evidence type="ECO:0000256" key="1">
    <source>
        <dbReference type="ARBA" id="ARBA00004936"/>
    </source>
</evidence>
<dbReference type="InterPro" id="IPR050448">
    <property type="entry name" value="OpgB/LTA_synthase_biosynth"/>
</dbReference>